<reference evidence="2" key="2">
    <citation type="submission" date="2014-03" db="EMBL/GenBank/DDBJ databases">
        <authorList>
            <person name="Genoscope - CEA"/>
        </authorList>
    </citation>
    <scope>NUCLEOTIDE SEQUENCE</scope>
</reference>
<dbReference type="PANTHER" id="PTHR12429">
    <property type="entry name" value="NEURALIZED"/>
    <property type="match status" value="1"/>
</dbReference>
<evidence type="ECO:0000313" key="2">
    <source>
        <dbReference type="EMBL" id="CDR00703.1"/>
    </source>
</evidence>
<dbReference type="PaxDb" id="8022-A0A060Z9G4"/>
<dbReference type="Pfam" id="PF07177">
    <property type="entry name" value="Neuralized"/>
    <property type="match status" value="1"/>
</dbReference>
<evidence type="ECO:0000259" key="1">
    <source>
        <dbReference type="PROSITE" id="PS51065"/>
    </source>
</evidence>
<feature type="non-terminal residue" evidence="2">
    <location>
        <position position="1"/>
    </location>
</feature>
<proteinExistence type="predicted"/>
<dbReference type="InterPro" id="IPR006573">
    <property type="entry name" value="NHR_dom"/>
</dbReference>
<dbReference type="STRING" id="8022.A0A060Z9G4"/>
<protein>
    <recommendedName>
        <fullName evidence="1">NHR domain-containing protein</fullName>
    </recommendedName>
</protein>
<organism evidence="2 3">
    <name type="scientific">Oncorhynchus mykiss</name>
    <name type="common">Rainbow trout</name>
    <name type="synonym">Salmo gairdneri</name>
    <dbReference type="NCBI Taxonomy" id="8022"/>
    <lineage>
        <taxon>Eukaryota</taxon>
        <taxon>Metazoa</taxon>
        <taxon>Chordata</taxon>
        <taxon>Craniata</taxon>
        <taxon>Vertebrata</taxon>
        <taxon>Euteleostomi</taxon>
        <taxon>Actinopterygii</taxon>
        <taxon>Neopterygii</taxon>
        <taxon>Teleostei</taxon>
        <taxon>Protacanthopterygii</taxon>
        <taxon>Salmoniformes</taxon>
        <taxon>Salmonidae</taxon>
        <taxon>Salmoninae</taxon>
        <taxon>Oncorhynchus</taxon>
    </lineage>
</organism>
<accession>A0A060Z9G4</accession>
<dbReference type="EMBL" id="FR959914">
    <property type="protein sequence ID" value="CDR00703.1"/>
    <property type="molecule type" value="Genomic_DNA"/>
</dbReference>
<dbReference type="GO" id="GO:0061630">
    <property type="term" value="F:ubiquitin protein ligase activity"/>
    <property type="evidence" value="ECO:0007669"/>
    <property type="project" value="TreeGrafter"/>
</dbReference>
<dbReference type="Proteomes" id="UP000193380">
    <property type="component" value="Unassembled WGS sequence"/>
</dbReference>
<dbReference type="PANTHER" id="PTHR12429:SF10">
    <property type="entry name" value="E3 UBIQUITIN-PROTEIN LIGASE NEURL1B"/>
    <property type="match status" value="1"/>
</dbReference>
<dbReference type="GO" id="GO:0005769">
    <property type="term" value="C:early endosome"/>
    <property type="evidence" value="ECO:0007669"/>
    <property type="project" value="TreeGrafter"/>
</dbReference>
<evidence type="ECO:0000313" key="3">
    <source>
        <dbReference type="Proteomes" id="UP000193380"/>
    </source>
</evidence>
<gene>
    <name evidence="2" type="ORF">GSONMT00004903001</name>
</gene>
<dbReference type="AlphaFoldDB" id="A0A060Z9G4"/>
<reference evidence="2" key="1">
    <citation type="journal article" date="2014" name="Nat. Commun.">
        <title>The rainbow trout genome provides novel insights into evolution after whole-genome duplication in vertebrates.</title>
        <authorList>
            <person name="Berthelot C."/>
            <person name="Brunet F."/>
            <person name="Chalopin D."/>
            <person name="Juanchich A."/>
            <person name="Bernard M."/>
            <person name="Noel B."/>
            <person name="Bento P."/>
            <person name="Da Silva C."/>
            <person name="Labadie K."/>
            <person name="Alberti A."/>
            <person name="Aury J.M."/>
            <person name="Louis A."/>
            <person name="Dehais P."/>
            <person name="Bardou P."/>
            <person name="Montfort J."/>
            <person name="Klopp C."/>
            <person name="Cabau C."/>
            <person name="Gaspin C."/>
            <person name="Thorgaard G.H."/>
            <person name="Boussaha M."/>
            <person name="Quillet E."/>
            <person name="Guyomard R."/>
            <person name="Galiana D."/>
            <person name="Bobe J."/>
            <person name="Volff J.N."/>
            <person name="Genet C."/>
            <person name="Wincker P."/>
            <person name="Jaillon O."/>
            <person name="Roest Crollius H."/>
            <person name="Guiguen Y."/>
        </authorList>
    </citation>
    <scope>NUCLEOTIDE SEQUENCE [LARGE SCALE GENOMIC DNA]</scope>
</reference>
<dbReference type="PROSITE" id="PS51065">
    <property type="entry name" value="NHR"/>
    <property type="match status" value="1"/>
</dbReference>
<dbReference type="InterPro" id="IPR037962">
    <property type="entry name" value="Neuralized"/>
</dbReference>
<dbReference type="InterPro" id="IPR043136">
    <property type="entry name" value="B30.2/SPRY_sf"/>
</dbReference>
<dbReference type="GO" id="GO:0070086">
    <property type="term" value="P:ubiquitin-dependent endocytosis"/>
    <property type="evidence" value="ECO:0007669"/>
    <property type="project" value="TreeGrafter"/>
</dbReference>
<dbReference type="Gene3D" id="2.60.120.920">
    <property type="match status" value="1"/>
</dbReference>
<name>A0A060Z9G4_ONCMY</name>
<sequence length="142" mass="15807">LYMGYRLYTVNGLWAGRLKDHPVTINQLTNPSPLFLFCYCLLPEDVTLQPDPVVSRQFFTLHGGSGGRGGGGGSVVERRTSAPPVILSLESPRFHPQAKGKNIRLDGQLRRATRKNSFCNGITFSQRPVRLYQKVNPDPDIP</sequence>
<feature type="domain" description="NHR" evidence="1">
    <location>
        <begin position="91"/>
        <end position="142"/>
    </location>
</feature>